<keyword evidence="1" id="KW-1133">Transmembrane helix</keyword>
<organism evidence="2 3">
    <name type="scientific">Flagellimonas maritima</name>
    <dbReference type="NCBI Taxonomy" id="1383885"/>
    <lineage>
        <taxon>Bacteria</taxon>
        <taxon>Pseudomonadati</taxon>
        <taxon>Bacteroidota</taxon>
        <taxon>Flavobacteriia</taxon>
        <taxon>Flavobacteriales</taxon>
        <taxon>Flavobacteriaceae</taxon>
        <taxon>Flagellimonas</taxon>
    </lineage>
</organism>
<protein>
    <recommendedName>
        <fullName evidence="4">Conjugative transposon protein TraK</fullName>
    </recommendedName>
</protein>
<keyword evidence="1" id="KW-0472">Membrane</keyword>
<gene>
    <name evidence="2" type="ORF">HME9304_01794</name>
</gene>
<dbReference type="OrthoDB" id="1039148at2"/>
<sequence length="202" mass="23928">MEIVKSNIYKQLKRNNLIVWLVVASSGLVSIFAIWTVQQVSADAERYIYTISSDEKLLPLEQIEKKEVVEIYRKSHVKLFLEHFYAYDQWSYKDRIEKALWLIDEDGKDLFNFYRQDGHFNRMVQTTSSQSITKIQPRFDSEGNFEVSAIIQINKTNQETAKEYLLTARGKLHKTRENYPLNPYGYVITNYKEINKKLLKNE</sequence>
<evidence type="ECO:0008006" key="4">
    <source>
        <dbReference type="Google" id="ProtNLM"/>
    </source>
</evidence>
<evidence type="ECO:0000313" key="3">
    <source>
        <dbReference type="Proteomes" id="UP000248536"/>
    </source>
</evidence>
<proteinExistence type="predicted"/>
<dbReference type="RefSeq" id="WP_112378234.1">
    <property type="nucleotide sequence ID" value="NZ_CP030104.1"/>
</dbReference>
<dbReference type="AlphaFoldDB" id="A0A2Z4LST9"/>
<feature type="transmembrane region" description="Helical" evidence="1">
    <location>
        <begin position="17"/>
        <end position="37"/>
    </location>
</feature>
<keyword evidence="3" id="KW-1185">Reference proteome</keyword>
<accession>A0A2Z4LST9</accession>
<evidence type="ECO:0000313" key="2">
    <source>
        <dbReference type="EMBL" id="AWX44789.1"/>
    </source>
</evidence>
<keyword evidence="1" id="KW-0812">Transmembrane</keyword>
<dbReference type="Proteomes" id="UP000248536">
    <property type="component" value="Chromosome"/>
</dbReference>
<reference evidence="2 3" key="1">
    <citation type="submission" date="2018-06" db="EMBL/GenBank/DDBJ databases">
        <title>Spongiibacterium sp. HME9304 Genome sequencing and assembly.</title>
        <authorList>
            <person name="Kang H."/>
            <person name="Kim H."/>
            <person name="Joh K."/>
        </authorList>
    </citation>
    <scope>NUCLEOTIDE SEQUENCE [LARGE SCALE GENOMIC DNA]</scope>
    <source>
        <strain evidence="2 3">HME9304</strain>
    </source>
</reference>
<dbReference type="KEGG" id="spon:HME9304_01794"/>
<name>A0A2Z4LST9_9FLAO</name>
<dbReference type="EMBL" id="CP030104">
    <property type="protein sequence ID" value="AWX44789.1"/>
    <property type="molecule type" value="Genomic_DNA"/>
</dbReference>
<evidence type="ECO:0000256" key="1">
    <source>
        <dbReference type="SAM" id="Phobius"/>
    </source>
</evidence>